<evidence type="ECO:0000256" key="1">
    <source>
        <dbReference type="SAM" id="SignalP"/>
    </source>
</evidence>
<keyword evidence="1" id="KW-0732">Signal</keyword>
<name>A0A3N1KSU6_9PROT</name>
<dbReference type="EMBL" id="RJKX01000018">
    <property type="protein sequence ID" value="ROP81338.1"/>
    <property type="molecule type" value="Genomic_DNA"/>
</dbReference>
<dbReference type="RefSeq" id="WP_142235794.1">
    <property type="nucleotide sequence ID" value="NZ_AP019700.1"/>
</dbReference>
<evidence type="ECO:0000313" key="3">
    <source>
        <dbReference type="Proteomes" id="UP000278222"/>
    </source>
</evidence>
<protein>
    <recommendedName>
        <fullName evidence="4">Porin</fullName>
    </recommendedName>
</protein>
<dbReference type="SUPFAM" id="SSF56935">
    <property type="entry name" value="Porins"/>
    <property type="match status" value="1"/>
</dbReference>
<dbReference type="Proteomes" id="UP000278222">
    <property type="component" value="Unassembled WGS sequence"/>
</dbReference>
<organism evidence="2 3">
    <name type="scientific">Stella humosa</name>
    <dbReference type="NCBI Taxonomy" id="94"/>
    <lineage>
        <taxon>Bacteria</taxon>
        <taxon>Pseudomonadati</taxon>
        <taxon>Pseudomonadota</taxon>
        <taxon>Alphaproteobacteria</taxon>
        <taxon>Rhodospirillales</taxon>
        <taxon>Stellaceae</taxon>
        <taxon>Stella</taxon>
    </lineage>
</organism>
<proteinExistence type="predicted"/>
<dbReference type="OrthoDB" id="7801464at2"/>
<evidence type="ECO:0000313" key="2">
    <source>
        <dbReference type="EMBL" id="ROP81338.1"/>
    </source>
</evidence>
<keyword evidence="3" id="KW-1185">Reference proteome</keyword>
<feature type="signal peptide" evidence="1">
    <location>
        <begin position="1"/>
        <end position="22"/>
    </location>
</feature>
<feature type="chain" id="PRO_5018222289" description="Porin" evidence="1">
    <location>
        <begin position="23"/>
        <end position="385"/>
    </location>
</feature>
<accession>A0A3N1KSU6</accession>
<reference evidence="2 3" key="1">
    <citation type="submission" date="2018-11" db="EMBL/GenBank/DDBJ databases">
        <title>Genomic Encyclopedia of Type Strains, Phase IV (KMG-IV): sequencing the most valuable type-strain genomes for metagenomic binning, comparative biology and taxonomic classification.</title>
        <authorList>
            <person name="Goeker M."/>
        </authorList>
    </citation>
    <scope>NUCLEOTIDE SEQUENCE [LARGE SCALE GENOMIC DNA]</scope>
    <source>
        <strain evidence="2 3">DSM 5900</strain>
    </source>
</reference>
<sequence>MTPHAQRFLVILLLAWPSVGQAQMPSAGADFALGGAFKTEFNLDRIGRRGDRRAYWDFTNKSELALDLSLPAGFSVHGVFKLEPADREPDGSDGFLRAHAAWVDQFYLNWSRGPVTVFAGKIQPRFGFAWDRAPGLYGDDFAEGYELSEKIGAGIRLGLSDLFGTTEIGDHSLQAELFRADRTPLSASLGARRYAVPSTPGRYAARNRRAYGGADNTAGFGNYVLSLAGEAVPLGPGKLDYNLAYSSRRAGEDSIAAATAATERGHVAGVAWAADLPHGITATPLAEWVRLDNADGVDRRRRDVATAGLAVAWAPITLAYTYQWQRDRGDSPARATQHAASASYDLEAASEWLAGFTWTVGWRRLREEGRAANDLGMQLAYGYRF</sequence>
<comment type="caution">
    <text evidence="2">The sequence shown here is derived from an EMBL/GenBank/DDBJ whole genome shotgun (WGS) entry which is preliminary data.</text>
</comment>
<evidence type="ECO:0008006" key="4">
    <source>
        <dbReference type="Google" id="ProtNLM"/>
    </source>
</evidence>
<dbReference type="AlphaFoldDB" id="A0A3N1KSU6"/>
<gene>
    <name evidence="2" type="ORF">EDC65_5195</name>
</gene>